<name>A0ABP4HUU4_9ACTN</name>
<accession>A0ABP4HUU4</accession>
<evidence type="ECO:0000313" key="2">
    <source>
        <dbReference type="EMBL" id="GAA1282822.1"/>
    </source>
</evidence>
<feature type="compositionally biased region" description="Low complexity" evidence="1">
    <location>
        <begin position="28"/>
        <end position="43"/>
    </location>
</feature>
<reference evidence="3" key="1">
    <citation type="journal article" date="2019" name="Int. J. Syst. Evol. Microbiol.">
        <title>The Global Catalogue of Microorganisms (GCM) 10K type strain sequencing project: providing services to taxonomists for standard genome sequencing and annotation.</title>
        <authorList>
            <consortium name="The Broad Institute Genomics Platform"/>
            <consortium name="The Broad Institute Genome Sequencing Center for Infectious Disease"/>
            <person name="Wu L."/>
            <person name="Ma J."/>
        </authorList>
    </citation>
    <scope>NUCLEOTIDE SEQUENCE [LARGE SCALE GENOMIC DNA]</scope>
    <source>
        <strain evidence="3">JCM 11448</strain>
    </source>
</reference>
<evidence type="ECO:0000256" key="1">
    <source>
        <dbReference type="SAM" id="MobiDB-lite"/>
    </source>
</evidence>
<organism evidence="2 3">
    <name type="scientific">Streptomyces javensis</name>
    <dbReference type="NCBI Taxonomy" id="114698"/>
    <lineage>
        <taxon>Bacteria</taxon>
        <taxon>Bacillati</taxon>
        <taxon>Actinomycetota</taxon>
        <taxon>Actinomycetes</taxon>
        <taxon>Kitasatosporales</taxon>
        <taxon>Streptomycetaceae</taxon>
        <taxon>Streptomyces</taxon>
        <taxon>Streptomyces violaceusniger group</taxon>
    </lineage>
</organism>
<evidence type="ECO:0000313" key="3">
    <source>
        <dbReference type="Proteomes" id="UP001500282"/>
    </source>
</evidence>
<protein>
    <submittedName>
        <fullName evidence="2">Uncharacterized protein</fullName>
    </submittedName>
</protein>
<proteinExistence type="predicted"/>
<dbReference type="Proteomes" id="UP001500282">
    <property type="component" value="Unassembled WGS sequence"/>
</dbReference>
<feature type="region of interest" description="Disordered" evidence="1">
    <location>
        <begin position="1"/>
        <end position="98"/>
    </location>
</feature>
<comment type="caution">
    <text evidence="2">The sequence shown here is derived from an EMBL/GenBank/DDBJ whole genome shotgun (WGS) entry which is preliminary data.</text>
</comment>
<keyword evidence="3" id="KW-1185">Reference proteome</keyword>
<sequence length="98" mass="10478">MEDGGPDEPQRDPEPVAAQQPHPDIAGQREGAQQQHQPQRRLPVQPPQPDTAPSEKPHTVPPNPPKSEKPHAVPPNVSRPTHLVLCTPGAPGTITRAG</sequence>
<gene>
    <name evidence="2" type="ORF">GCM10009579_49840</name>
</gene>
<dbReference type="EMBL" id="BAAAIH010000030">
    <property type="protein sequence ID" value="GAA1282822.1"/>
    <property type="molecule type" value="Genomic_DNA"/>
</dbReference>